<keyword evidence="1" id="KW-1133">Transmembrane helix</keyword>
<evidence type="ECO:0000313" key="2">
    <source>
        <dbReference type="EMBL" id="AIY91060.1"/>
    </source>
</evidence>
<keyword evidence="1" id="KW-0472">Membrane</keyword>
<dbReference type="AlphaFoldDB" id="A0A0A7GG49"/>
<dbReference type="Proteomes" id="UP000030624">
    <property type="component" value="Chromosome"/>
</dbReference>
<sequence>MVGLAITPLTTSDAGIALAVYGYRNGDLPSLTGGLATVGSGVAGLGAGIVAVAGMESLSTLALAGCAVTGVGLGIVIG</sequence>
<dbReference type="KEGG" id="gac:GACE_2036"/>
<name>A0A0A7GG49_GEOAI</name>
<proteinExistence type="predicted"/>
<evidence type="ECO:0000313" key="3">
    <source>
        <dbReference type="Proteomes" id="UP000030624"/>
    </source>
</evidence>
<keyword evidence="1" id="KW-0812">Transmembrane</keyword>
<feature type="transmembrane region" description="Helical" evidence="1">
    <location>
        <begin position="60"/>
        <end position="77"/>
    </location>
</feature>
<reference evidence="2 3" key="1">
    <citation type="journal article" date="2015" name="Appl. Environ. Microbiol.">
        <title>The Geoglobus acetivorans genome: Fe(III) reduction, acetate utilization, autotrophic growth, and degradation of aromatic compounds in a hyperthermophilic archaeon.</title>
        <authorList>
            <person name="Mardanov A.V."/>
            <person name="Slododkina G.B."/>
            <person name="Slobodkin A.I."/>
            <person name="Beletsky A.V."/>
            <person name="Gavrilov S.N."/>
            <person name="Kublanov I.V."/>
            <person name="Bonch-Osmolovskaya E.A."/>
            <person name="Skryabin K.G."/>
            <person name="Ravin N.V."/>
        </authorList>
    </citation>
    <scope>NUCLEOTIDE SEQUENCE [LARGE SCALE GENOMIC DNA]</scope>
    <source>
        <strain evidence="2 3">SBH6</strain>
    </source>
</reference>
<organism evidence="2 3">
    <name type="scientific">Geoglobus acetivorans</name>
    <dbReference type="NCBI Taxonomy" id="565033"/>
    <lineage>
        <taxon>Archaea</taxon>
        <taxon>Methanobacteriati</taxon>
        <taxon>Methanobacteriota</taxon>
        <taxon>Archaeoglobi</taxon>
        <taxon>Archaeoglobales</taxon>
        <taxon>Archaeoglobaceae</taxon>
        <taxon>Geoglobus</taxon>
    </lineage>
</organism>
<feature type="transmembrane region" description="Helical" evidence="1">
    <location>
        <begin position="35"/>
        <end position="53"/>
    </location>
</feature>
<gene>
    <name evidence="2" type="ORF">GACE_2036</name>
</gene>
<protein>
    <submittedName>
        <fullName evidence="2">Uncharacterized protein</fullName>
    </submittedName>
</protein>
<dbReference type="EMBL" id="CP009552">
    <property type="protein sequence ID" value="AIY91060.1"/>
    <property type="molecule type" value="Genomic_DNA"/>
</dbReference>
<evidence type="ECO:0000256" key="1">
    <source>
        <dbReference type="SAM" id="Phobius"/>
    </source>
</evidence>
<accession>A0A0A7GG49</accession>
<dbReference type="HOGENOM" id="CLU_2613448_0_0_2"/>